<keyword evidence="4" id="KW-0812">Transmembrane</keyword>
<dbReference type="EMBL" id="FNQF01000006">
    <property type="protein sequence ID" value="SEA49607.1"/>
    <property type="molecule type" value="Genomic_DNA"/>
</dbReference>
<reference evidence="6 7" key="1">
    <citation type="submission" date="2016-10" db="EMBL/GenBank/DDBJ databases">
        <authorList>
            <person name="de Groot N.N."/>
        </authorList>
    </citation>
    <scope>NUCLEOTIDE SEQUENCE [LARGE SCALE GENOMIC DNA]</scope>
    <source>
        <strain evidence="6 7">DSM 23581</strain>
    </source>
</reference>
<keyword evidence="4" id="KW-0472">Membrane</keyword>
<gene>
    <name evidence="6" type="ORF">SAMN05421540_106107</name>
</gene>
<evidence type="ECO:0000256" key="3">
    <source>
        <dbReference type="ARBA" id="ARBA00022679"/>
    </source>
</evidence>
<organism evidence="6 7">
    <name type="scientific">Psychroflexus halocasei</name>
    <dbReference type="NCBI Taxonomy" id="908615"/>
    <lineage>
        <taxon>Bacteria</taxon>
        <taxon>Pseudomonadati</taxon>
        <taxon>Bacteroidota</taxon>
        <taxon>Flavobacteriia</taxon>
        <taxon>Flavobacteriales</taxon>
        <taxon>Flavobacteriaceae</taxon>
        <taxon>Psychroflexus</taxon>
    </lineage>
</organism>
<dbReference type="SUPFAM" id="SSF53448">
    <property type="entry name" value="Nucleotide-diphospho-sugar transferases"/>
    <property type="match status" value="1"/>
</dbReference>
<sequence length="268" mass="31060">MSYTQDIVVLIPHYNNPNGLLRSVESVDDFENKVLILIVDDGSTKSQIDESQILACTSAKVNFLYLKANSGIENALNYGLNYIQNNLAHIKYISRLDCDDICVNNRFEKQYQYLESHQEIDFIGSYVKFVNLNRQLIFNLKLPITNAKIKKKMYFNAMFIHPAIFFRKEVLDQSGLYPVNRKAAEDYAFFFNVIKNNRVANIPEYLVECVVDPDGISGKQRKKQVLSRIQVILDNFYFGYYPIMGLIRSFILLIIPRKTLNVLKSKLK</sequence>
<feature type="transmembrane region" description="Helical" evidence="4">
    <location>
        <begin position="236"/>
        <end position="255"/>
    </location>
</feature>
<comment type="similarity">
    <text evidence="1">Belongs to the glycosyltransferase 2 family.</text>
</comment>
<dbReference type="RefSeq" id="WP_093244301.1">
    <property type="nucleotide sequence ID" value="NZ_FNQF01000006.1"/>
</dbReference>
<dbReference type="Proteomes" id="UP000198820">
    <property type="component" value="Unassembled WGS sequence"/>
</dbReference>
<feature type="domain" description="Glycosyltransferase 2-like" evidence="5">
    <location>
        <begin position="9"/>
        <end position="173"/>
    </location>
</feature>
<keyword evidence="2" id="KW-0328">Glycosyltransferase</keyword>
<dbReference type="InterPro" id="IPR001173">
    <property type="entry name" value="Glyco_trans_2-like"/>
</dbReference>
<evidence type="ECO:0000256" key="4">
    <source>
        <dbReference type="SAM" id="Phobius"/>
    </source>
</evidence>
<keyword evidence="3 6" id="KW-0808">Transferase</keyword>
<name>A0A1H4BNE1_9FLAO</name>
<keyword evidence="7" id="KW-1185">Reference proteome</keyword>
<accession>A0A1H4BNE1</accession>
<dbReference type="Gene3D" id="3.90.550.10">
    <property type="entry name" value="Spore Coat Polysaccharide Biosynthesis Protein SpsA, Chain A"/>
    <property type="match status" value="1"/>
</dbReference>
<protein>
    <submittedName>
        <fullName evidence="6">Glycosyl transferase family 2</fullName>
    </submittedName>
</protein>
<dbReference type="AlphaFoldDB" id="A0A1H4BNE1"/>
<dbReference type="InterPro" id="IPR029044">
    <property type="entry name" value="Nucleotide-diphossugar_trans"/>
</dbReference>
<dbReference type="PANTHER" id="PTHR43685:SF5">
    <property type="entry name" value="GLYCOSYLTRANSFERASE EPSE-RELATED"/>
    <property type="match status" value="1"/>
</dbReference>
<dbReference type="InterPro" id="IPR050834">
    <property type="entry name" value="Glycosyltransf_2"/>
</dbReference>
<dbReference type="GO" id="GO:0016757">
    <property type="term" value="F:glycosyltransferase activity"/>
    <property type="evidence" value="ECO:0007669"/>
    <property type="project" value="UniProtKB-KW"/>
</dbReference>
<dbReference type="PANTHER" id="PTHR43685">
    <property type="entry name" value="GLYCOSYLTRANSFERASE"/>
    <property type="match status" value="1"/>
</dbReference>
<evidence type="ECO:0000256" key="2">
    <source>
        <dbReference type="ARBA" id="ARBA00022676"/>
    </source>
</evidence>
<dbReference type="Pfam" id="PF00535">
    <property type="entry name" value="Glycos_transf_2"/>
    <property type="match status" value="1"/>
</dbReference>
<evidence type="ECO:0000313" key="7">
    <source>
        <dbReference type="Proteomes" id="UP000198820"/>
    </source>
</evidence>
<keyword evidence="4" id="KW-1133">Transmembrane helix</keyword>
<proteinExistence type="inferred from homology"/>
<evidence type="ECO:0000313" key="6">
    <source>
        <dbReference type="EMBL" id="SEA49607.1"/>
    </source>
</evidence>
<dbReference type="STRING" id="908615.SAMN05421540_106107"/>
<evidence type="ECO:0000256" key="1">
    <source>
        <dbReference type="ARBA" id="ARBA00006739"/>
    </source>
</evidence>
<evidence type="ECO:0000259" key="5">
    <source>
        <dbReference type="Pfam" id="PF00535"/>
    </source>
</evidence>